<dbReference type="GeneID" id="66723751"/>
<accession>A0A2S6A368</accession>
<feature type="transmembrane region" description="Helical" evidence="1">
    <location>
        <begin position="32"/>
        <end position="54"/>
    </location>
</feature>
<reference evidence="2 3" key="1">
    <citation type="submission" date="2018-02" db="EMBL/GenBank/DDBJ databases">
        <title>8 Nocardia nova and 1 Nocardia cyriacigeorgica strain used for evolution to TMP-SMX.</title>
        <authorList>
            <person name="Mehta H."/>
            <person name="Weng J."/>
            <person name="Shamoo Y."/>
        </authorList>
    </citation>
    <scope>NUCLEOTIDE SEQUENCE [LARGE SCALE GENOMIC DNA]</scope>
    <source>
        <strain evidence="2 3">BAA2227</strain>
    </source>
</reference>
<dbReference type="AlphaFoldDB" id="A0A2S6A368"/>
<keyword evidence="1" id="KW-0812">Transmembrane</keyword>
<organism evidence="2 3">
    <name type="scientific">Nocardia nova</name>
    <dbReference type="NCBI Taxonomy" id="37330"/>
    <lineage>
        <taxon>Bacteria</taxon>
        <taxon>Bacillati</taxon>
        <taxon>Actinomycetota</taxon>
        <taxon>Actinomycetes</taxon>
        <taxon>Mycobacteriales</taxon>
        <taxon>Nocardiaceae</taxon>
        <taxon>Nocardia</taxon>
    </lineage>
</organism>
<dbReference type="RefSeq" id="WP_063010445.1">
    <property type="nucleotide sequence ID" value="NZ_JADLQW010000049.1"/>
</dbReference>
<keyword evidence="3" id="KW-1185">Reference proteome</keyword>
<keyword evidence="1" id="KW-0472">Membrane</keyword>
<protein>
    <submittedName>
        <fullName evidence="2">Uncharacterized protein</fullName>
    </submittedName>
</protein>
<gene>
    <name evidence="2" type="ORF">C5F51_21220</name>
</gene>
<evidence type="ECO:0000256" key="1">
    <source>
        <dbReference type="SAM" id="Phobius"/>
    </source>
</evidence>
<dbReference type="Proteomes" id="UP000238356">
    <property type="component" value="Unassembled WGS sequence"/>
</dbReference>
<evidence type="ECO:0000313" key="2">
    <source>
        <dbReference type="EMBL" id="PPJ26308.1"/>
    </source>
</evidence>
<keyword evidence="1" id="KW-1133">Transmembrane helix</keyword>
<feature type="transmembrane region" description="Helical" evidence="1">
    <location>
        <begin position="60"/>
        <end position="81"/>
    </location>
</feature>
<name>A0A2S6A368_9NOCA</name>
<dbReference type="EMBL" id="PSZD01000013">
    <property type="protein sequence ID" value="PPJ26308.1"/>
    <property type="molecule type" value="Genomic_DNA"/>
</dbReference>
<sequence>MTQLIKVYTPIKRVPTMIGKAQNGQKLPFGPYTLPQVAGGIAVILVTSVLAMILPVNPAITFVVGLILTIVAVFGLGLLPYTGVRMISRAMWFGRLVFVRKPVSASGFPVTAESARHTLFIEESVVIIFPDGSAPEAAPVGRPGSGNVAELLATQSTSLRAEGSRAVAGGVH</sequence>
<evidence type="ECO:0000313" key="3">
    <source>
        <dbReference type="Proteomes" id="UP000238356"/>
    </source>
</evidence>
<comment type="caution">
    <text evidence="2">The sequence shown here is derived from an EMBL/GenBank/DDBJ whole genome shotgun (WGS) entry which is preliminary data.</text>
</comment>
<proteinExistence type="predicted"/>